<feature type="compositionally biased region" description="Basic and acidic residues" evidence="1">
    <location>
        <begin position="162"/>
        <end position="173"/>
    </location>
</feature>
<sequence>MISSVDFRPGSESAKRPTVCRPTPFTVQNVPRRSDGVIARPFATVYGSPLTCWWTKEHHRLPTLLFGRHSTISCNAPLAPLLVATTRHSGSLPPRLAAFAESPFQSRCRATLPADMANADCMRPQLARSCLFSDPSTVAIESQGGEREDDCCPENQRKVRGKKEWHPYEDPSL</sequence>
<feature type="region of interest" description="Disordered" evidence="1">
    <location>
        <begin position="141"/>
        <end position="173"/>
    </location>
</feature>
<dbReference type="Proteomes" id="UP000193067">
    <property type="component" value="Unassembled WGS sequence"/>
</dbReference>
<organism evidence="2 3">
    <name type="scientific">Trametes coccinea (strain BRFM310)</name>
    <name type="common">Pycnoporus coccineus</name>
    <dbReference type="NCBI Taxonomy" id="1353009"/>
    <lineage>
        <taxon>Eukaryota</taxon>
        <taxon>Fungi</taxon>
        <taxon>Dikarya</taxon>
        <taxon>Basidiomycota</taxon>
        <taxon>Agaricomycotina</taxon>
        <taxon>Agaricomycetes</taxon>
        <taxon>Polyporales</taxon>
        <taxon>Polyporaceae</taxon>
        <taxon>Trametes</taxon>
    </lineage>
</organism>
<reference evidence="2 3" key="1">
    <citation type="journal article" date="2015" name="Biotechnol. Biofuels">
        <title>Enhanced degradation of softwood versus hardwood by the white-rot fungus Pycnoporus coccineus.</title>
        <authorList>
            <person name="Couturier M."/>
            <person name="Navarro D."/>
            <person name="Chevret D."/>
            <person name="Henrissat B."/>
            <person name="Piumi F."/>
            <person name="Ruiz-Duenas F.J."/>
            <person name="Martinez A.T."/>
            <person name="Grigoriev I.V."/>
            <person name="Riley R."/>
            <person name="Lipzen A."/>
            <person name="Berrin J.G."/>
            <person name="Master E.R."/>
            <person name="Rosso M.N."/>
        </authorList>
    </citation>
    <scope>NUCLEOTIDE SEQUENCE [LARGE SCALE GENOMIC DNA]</scope>
    <source>
        <strain evidence="2 3">BRFM310</strain>
    </source>
</reference>
<proteinExistence type="predicted"/>
<protein>
    <submittedName>
        <fullName evidence="2">Uncharacterized protein</fullName>
    </submittedName>
</protein>
<evidence type="ECO:0000313" key="3">
    <source>
        <dbReference type="Proteomes" id="UP000193067"/>
    </source>
</evidence>
<name>A0A1Y2IFY4_TRAC3</name>
<evidence type="ECO:0000256" key="1">
    <source>
        <dbReference type="SAM" id="MobiDB-lite"/>
    </source>
</evidence>
<dbReference type="EMBL" id="KZ084122">
    <property type="protein sequence ID" value="OSD00055.1"/>
    <property type="molecule type" value="Genomic_DNA"/>
</dbReference>
<dbReference type="AlphaFoldDB" id="A0A1Y2IFY4"/>
<evidence type="ECO:0000313" key="2">
    <source>
        <dbReference type="EMBL" id="OSD00055.1"/>
    </source>
</evidence>
<accession>A0A1Y2IFY4</accession>
<gene>
    <name evidence="2" type="ORF">PYCCODRAFT_730222</name>
</gene>
<keyword evidence="3" id="KW-1185">Reference proteome</keyword>